<dbReference type="OrthoDB" id="43122at2759"/>
<feature type="compositionally biased region" description="Basic and acidic residues" evidence="2">
    <location>
        <begin position="316"/>
        <end position="334"/>
    </location>
</feature>
<accession>A0A6J8A4D0</accession>
<keyword evidence="1" id="KW-0175">Coiled coil</keyword>
<feature type="compositionally biased region" description="Basic and acidic residues" evidence="2">
    <location>
        <begin position="794"/>
        <end position="824"/>
    </location>
</feature>
<feature type="compositionally biased region" description="Polar residues" evidence="2">
    <location>
        <begin position="651"/>
        <end position="662"/>
    </location>
</feature>
<feature type="region of interest" description="Disordered" evidence="2">
    <location>
        <begin position="264"/>
        <end position="909"/>
    </location>
</feature>
<dbReference type="SUPFAM" id="SSF51045">
    <property type="entry name" value="WW domain"/>
    <property type="match status" value="2"/>
</dbReference>
<dbReference type="Pfam" id="PF00397">
    <property type="entry name" value="WW"/>
    <property type="match status" value="1"/>
</dbReference>
<evidence type="ECO:0000313" key="6">
    <source>
        <dbReference type="Proteomes" id="UP000507470"/>
    </source>
</evidence>
<dbReference type="Gene3D" id="2.30.29.30">
    <property type="entry name" value="Pleckstrin-homology domain (PH domain)/Phosphotyrosine-binding domain (PTB)"/>
    <property type="match status" value="1"/>
</dbReference>
<feature type="compositionally biased region" description="Basic and acidic residues" evidence="2">
    <location>
        <begin position="285"/>
        <end position="300"/>
    </location>
</feature>
<organism evidence="5 6">
    <name type="scientific">Mytilus coruscus</name>
    <name type="common">Sea mussel</name>
    <dbReference type="NCBI Taxonomy" id="42192"/>
    <lineage>
        <taxon>Eukaryota</taxon>
        <taxon>Metazoa</taxon>
        <taxon>Spiralia</taxon>
        <taxon>Lophotrochozoa</taxon>
        <taxon>Mollusca</taxon>
        <taxon>Bivalvia</taxon>
        <taxon>Autobranchia</taxon>
        <taxon>Pteriomorphia</taxon>
        <taxon>Mytilida</taxon>
        <taxon>Mytiloidea</taxon>
        <taxon>Mytilidae</taxon>
        <taxon>Mytilinae</taxon>
        <taxon>Mytilus</taxon>
    </lineage>
</organism>
<reference evidence="5 6" key="1">
    <citation type="submission" date="2020-06" db="EMBL/GenBank/DDBJ databases">
        <authorList>
            <person name="Li R."/>
            <person name="Bekaert M."/>
        </authorList>
    </citation>
    <scope>NUCLEOTIDE SEQUENCE [LARGE SCALE GENOMIC DNA]</scope>
    <source>
        <strain evidence="6">wild</strain>
    </source>
</reference>
<feature type="domain" description="WW" evidence="4">
    <location>
        <begin position="8"/>
        <end position="41"/>
    </location>
</feature>
<dbReference type="PROSITE" id="PS01159">
    <property type="entry name" value="WW_DOMAIN_1"/>
    <property type="match status" value="1"/>
</dbReference>
<feature type="compositionally biased region" description="Basic and acidic residues" evidence="2">
    <location>
        <begin position="473"/>
        <end position="488"/>
    </location>
</feature>
<feature type="region of interest" description="Disordered" evidence="2">
    <location>
        <begin position="1726"/>
        <end position="1768"/>
    </location>
</feature>
<feature type="region of interest" description="Disordered" evidence="2">
    <location>
        <begin position="81"/>
        <end position="134"/>
    </location>
</feature>
<feature type="compositionally biased region" description="Basic and acidic residues" evidence="2">
    <location>
        <begin position="1029"/>
        <end position="1048"/>
    </location>
</feature>
<protein>
    <submittedName>
        <fullName evidence="5">Pleckstrin homology domain-containing family A member 7</fullName>
    </submittedName>
</protein>
<feature type="compositionally biased region" description="Low complexity" evidence="2">
    <location>
        <begin position="1071"/>
        <end position="1087"/>
    </location>
</feature>
<feature type="domain" description="WW" evidence="4">
    <location>
        <begin position="57"/>
        <end position="85"/>
    </location>
</feature>
<proteinExistence type="predicted"/>
<evidence type="ECO:0000256" key="1">
    <source>
        <dbReference type="SAM" id="Coils"/>
    </source>
</evidence>
<dbReference type="InterPro" id="IPR011993">
    <property type="entry name" value="PH-like_dom_sf"/>
</dbReference>
<feature type="compositionally biased region" description="Basic and acidic residues" evidence="2">
    <location>
        <begin position="515"/>
        <end position="524"/>
    </location>
</feature>
<dbReference type="EMBL" id="CACVKT020000585">
    <property type="protein sequence ID" value="CAC5361253.1"/>
    <property type="molecule type" value="Genomic_DNA"/>
</dbReference>
<dbReference type="PROSITE" id="PS50003">
    <property type="entry name" value="PH_DOMAIN"/>
    <property type="match status" value="1"/>
</dbReference>
<dbReference type="InterPro" id="IPR001202">
    <property type="entry name" value="WW_dom"/>
</dbReference>
<feature type="coiled-coil region" evidence="1">
    <location>
        <begin position="1437"/>
        <end position="1495"/>
    </location>
</feature>
<dbReference type="PROSITE" id="PS50020">
    <property type="entry name" value="WW_DOMAIN_2"/>
    <property type="match status" value="2"/>
</dbReference>
<dbReference type="CDD" id="cd13248">
    <property type="entry name" value="PH_PEPP1_2_3"/>
    <property type="match status" value="1"/>
</dbReference>
<dbReference type="SMART" id="SM00456">
    <property type="entry name" value="WW"/>
    <property type="match status" value="2"/>
</dbReference>
<feature type="region of interest" description="Disordered" evidence="2">
    <location>
        <begin position="1613"/>
        <end position="1632"/>
    </location>
</feature>
<feature type="region of interest" description="Disordered" evidence="2">
    <location>
        <begin position="1111"/>
        <end position="1251"/>
    </location>
</feature>
<feature type="compositionally biased region" description="Polar residues" evidence="2">
    <location>
        <begin position="877"/>
        <end position="900"/>
    </location>
</feature>
<feature type="compositionally biased region" description="Basic and acidic residues" evidence="2">
    <location>
        <begin position="753"/>
        <end position="783"/>
    </location>
</feature>
<feature type="compositionally biased region" description="Basic and acidic residues" evidence="2">
    <location>
        <begin position="571"/>
        <end position="582"/>
    </location>
</feature>
<dbReference type="Gene3D" id="2.20.70.10">
    <property type="match status" value="2"/>
</dbReference>
<feature type="compositionally biased region" description="Low complexity" evidence="2">
    <location>
        <begin position="439"/>
        <end position="458"/>
    </location>
</feature>
<evidence type="ECO:0000313" key="5">
    <source>
        <dbReference type="EMBL" id="CAC5361253.1"/>
    </source>
</evidence>
<feature type="region of interest" description="Disordered" evidence="2">
    <location>
        <begin position="1784"/>
        <end position="1812"/>
    </location>
</feature>
<feature type="domain" description="PH" evidence="3">
    <location>
        <begin position="139"/>
        <end position="236"/>
    </location>
</feature>
<feature type="coiled-coil region" evidence="1">
    <location>
        <begin position="1527"/>
        <end position="1596"/>
    </location>
</feature>
<feature type="compositionally biased region" description="Basic and acidic residues" evidence="2">
    <location>
        <begin position="530"/>
        <end position="563"/>
    </location>
</feature>
<dbReference type="CDD" id="cd00201">
    <property type="entry name" value="WW"/>
    <property type="match status" value="1"/>
</dbReference>
<feature type="compositionally biased region" description="Basic and acidic residues" evidence="2">
    <location>
        <begin position="360"/>
        <end position="418"/>
    </location>
</feature>
<sequence length="2091" mass="241009">MAADLLRERLPAHLSIGVTRDGRVFFVDDRIQTTSWLHPRTGQPVKTGHRQIQGAQGWEQAVTPEGAIYYIDHNTQITTFEHPVTRKPSNHASNKTSSSSSPPRTPTSPTSPQSNRKVATPTKVKSLKAPPAKREETNMVAMKGWLYRQESGFKSWKKRWCVLADFGLFFYKDDEEKNQIGSILLPSYKIGQCLPGESSKKYAFKAEHSNMKTYMFASDNQENMDMWINLLKSAAMLRGPSITEKEPNNNSPQKLVPKSAFMEWDEDEGSPMSKKFWTEGPDVGSPHERRQRPPENRSPDYNRSPPNQIGTYSNNRQHEPRTPDDPHFRDDKRSPSSPSSRPKIPIDKNMPKGITYDPFHGYRNDPRNNKVQEQEKASPRERYNERHREPKQKVHRHQENDSRQRYPSDDSRKNDHRPQYPSNESRQNDPRQQYPNNVRQNDPRQQYPNNPRQQYPNDVRQSDPRQQYLNENRQTDPRQRHPSDDSQHGPKSIHKNSPYFNSRSGIPKDSFNKYASERAPRDSRSQYPEEADRYRSRSAEKHQPNMDSRYPEENSRYGPRDSRSGYSEESDQQRRSRKRDPTDGLPAIPKEQMHNASRRHRDSDRRYERQRPKSEYLERHNGHSQLDNPMFNDGRQPPHEFLSAAYDRQQEQMQKSHATPQDLSPGRYSDDAHEKQAPISPGYDDDSGMYDPFQTQRIYDPFHGYRQKPSQETKGKEPEVEYSKIIKVRRGQYNEQHPEDYPYMQMNSSRSGKHPDDYITHDRLQQSMQQDRKDLTSSVREGDNFGQYSPQAESRQREKQNPSRLEDPYAQSKYDRSQPQETEQKFVYSSQDNFNEEDPYHIRHNRDHLPTHQQYHPGYREPEDGYSTLTKYKDKSNGPQPQEPSRTEQTQLSHYDTNPDLSHHTYENIHNTRRDMMDDTPNRPPLPTAVRQQIVEEIAQAKTPHTSQEILDAERNLEVRMQQPAFFNYPTPTLPPAHSHQNPVIDPRYGKPSDSMGKQYHSHRDNYHDNQSYDQGRSRYPEGLPTRGQVEEDLRMLVRPDLNADPRSRHNGGHPIGKGTAQNPEFDPDLTNTQSTNNTKKTENSSNFDDIQSTDSGILHPHESDLLRRRLSQQKSPPEQDQMSQDRDPGEDNPNDMLNELSVLGQGKGSPYVNVDSIVRSDEREMDQPSAFRPLSRNINASPRYGHDSRSEGHERSRTSQSESLQDLDETDIKKRGSVASSQVSEQSHRSYNKLTGGPLRPGGKQPPKSLPLIQTVKEHPDMPDSDIIETREIPDLHAKYPALSGTRLRMSISAADLIGKTHDELVLLLIQLRREFTALEKVRNYYREQVQKKRSAEIAYRKMQQDSHQPIDPRLEGQHNEYVEMKYQGEECDKKLEVYRPIVNLVHNMVNMGSLYGGDNLMLASQYRKHLLSPEQMSPPKKMIEFSRKHQEDTIVHNIKEEVDHLKRDQVDLEEKLERLYELDRMLQEQSYKVTAFQEDKDLLEKALQGLLRQQDMVQDSSQELHHLIKQQRTVEKELSRVLYHLAEASKKLEETSAENNKVEHEVALLRSKVHGELARSKSAPSLVNENMRKKMTMEKDLAKVKNIMAGLSEEGQRLSEAINTLRRSSSGGALNLVNGEDKPRKKEKTGTYMETDLDTTESKDLSQVKAILSQRSLTSVPDDMNINVETAISPKSVDFIESQASQPLESMGFNQEEGPWDISDADENTKRFYGILPKERPKTLTVRDVKRQSEQRREREKIRKEIDELDSEDPSWASSTASPKQEYQPIYENLPPANNVPKTWSSVNIGGSSSNNSSSAPSRRTSNLHLIAPRPFVRSYPSPTAESSEILPSKSFNFSSGLSFNDSGVVKATRVIVQPGDDSKTATSPLSPSRSQPIVKGWSPVKTNLFNVKRTPKGRYMTISSSEPVKMETSLLQPASLHSVAGDLMTNNNLDMVPDIVKSSTTKVDQMDESSFEREVLAFPNKVEIPERYMPESDEESFTEEEKYRRQEKSDRLKKILTQQSIHSLSQPDVSNVAQEKVRRAQLLTMNQELARQVTKKSREAAAARRKTWSGIPGQIIVPDPEDSVVKEAELADLEKYQRQENLYI</sequence>
<dbReference type="Pfam" id="PF00169">
    <property type="entry name" value="PH"/>
    <property type="match status" value="1"/>
</dbReference>
<feature type="compositionally biased region" description="Basic and acidic residues" evidence="2">
    <location>
        <begin position="1185"/>
        <end position="1198"/>
    </location>
</feature>
<dbReference type="InterPro" id="IPR040392">
    <property type="entry name" value="PKHA4-7_PH"/>
</dbReference>
<feature type="compositionally biased region" description="Polar residues" evidence="2">
    <location>
        <begin position="1758"/>
        <end position="1767"/>
    </location>
</feature>
<feature type="compositionally biased region" description="Polar residues" evidence="2">
    <location>
        <begin position="1113"/>
        <end position="1123"/>
    </location>
</feature>
<dbReference type="PANTHER" id="PTHR12752:SF9">
    <property type="entry name" value="KRAMER, ISOFORM I"/>
    <property type="match status" value="1"/>
</dbReference>
<dbReference type="InterPro" id="IPR036020">
    <property type="entry name" value="WW_dom_sf"/>
</dbReference>
<dbReference type="Pfam" id="PF25541">
    <property type="entry name" value="TBCA_PH"/>
    <property type="match status" value="1"/>
</dbReference>
<name>A0A6J8A4D0_MYTCO</name>
<dbReference type="SUPFAM" id="SSF50729">
    <property type="entry name" value="PH domain-like"/>
    <property type="match status" value="1"/>
</dbReference>
<feature type="compositionally biased region" description="Polar residues" evidence="2">
    <location>
        <begin position="420"/>
        <end position="438"/>
    </location>
</feature>
<feature type="compositionally biased region" description="Polar residues" evidence="2">
    <location>
        <begin position="301"/>
        <end position="315"/>
    </location>
</feature>
<dbReference type="SMART" id="SM00233">
    <property type="entry name" value="PH"/>
    <property type="match status" value="1"/>
</dbReference>
<evidence type="ECO:0000259" key="4">
    <source>
        <dbReference type="PROSITE" id="PS50020"/>
    </source>
</evidence>
<feature type="compositionally biased region" description="Basic and acidic residues" evidence="2">
    <location>
        <begin position="709"/>
        <end position="724"/>
    </location>
</feature>
<feature type="region of interest" description="Disordered" evidence="2">
    <location>
        <begin position="967"/>
        <end position="1099"/>
    </location>
</feature>
<feature type="compositionally biased region" description="Basic and acidic residues" evidence="2">
    <location>
        <begin position="601"/>
        <end position="621"/>
    </location>
</feature>
<dbReference type="InterPro" id="IPR001849">
    <property type="entry name" value="PH_domain"/>
</dbReference>
<feature type="compositionally biased region" description="Low complexity" evidence="2">
    <location>
        <begin position="1787"/>
        <end position="1809"/>
    </location>
</feature>
<dbReference type="Proteomes" id="UP000507470">
    <property type="component" value="Unassembled WGS sequence"/>
</dbReference>
<gene>
    <name evidence="5" type="ORF">MCOR_3453</name>
</gene>
<dbReference type="PANTHER" id="PTHR12752">
    <property type="entry name" value="PHOSPHOINOSITOL 3-PHOSPHATE-BINDING PROTEIN"/>
    <property type="match status" value="1"/>
</dbReference>
<keyword evidence="6" id="KW-1185">Reference proteome</keyword>
<evidence type="ECO:0000256" key="2">
    <source>
        <dbReference type="SAM" id="MobiDB-lite"/>
    </source>
</evidence>
<dbReference type="InterPro" id="IPR057971">
    <property type="entry name" value="PKHA4-7_TBCA"/>
</dbReference>
<feature type="compositionally biased region" description="Basic and acidic residues" evidence="2">
    <location>
        <begin position="1726"/>
        <end position="1748"/>
    </location>
</feature>
<feature type="compositionally biased region" description="Low complexity" evidence="2">
    <location>
        <begin position="90"/>
        <end position="115"/>
    </location>
</feature>
<evidence type="ECO:0000259" key="3">
    <source>
        <dbReference type="PROSITE" id="PS50003"/>
    </source>
</evidence>